<protein>
    <submittedName>
        <fullName evidence="1">Uncharacterized protein</fullName>
    </submittedName>
</protein>
<dbReference type="AlphaFoldDB" id="A0AAU8FC65"/>
<accession>A0AAU8FC65</accession>
<reference evidence="1" key="1">
    <citation type="submission" date="2023-04" db="EMBL/GenBank/DDBJ databases">
        <title>Bacillus cereus group whole genome sequencing.</title>
        <authorList>
            <person name="Kang M."/>
            <person name="Kim H.J."/>
        </authorList>
    </citation>
    <scope>NUCLEOTIDE SEQUENCE</scope>
    <source>
        <strain evidence="1">MS39</strain>
    </source>
</reference>
<organism evidence="1">
    <name type="scientific">Bacillus cereus group sp. MS39</name>
    <dbReference type="NCBI Taxonomy" id="3041344"/>
    <lineage>
        <taxon>Bacteria</taxon>
        <taxon>Bacillati</taxon>
        <taxon>Bacillota</taxon>
        <taxon>Bacilli</taxon>
        <taxon>Bacillales</taxon>
        <taxon>Bacillaceae</taxon>
        <taxon>Bacillus</taxon>
        <taxon>Bacillus cereus group</taxon>
    </lineage>
</organism>
<name>A0AAU8FC65_9BACI</name>
<sequence length="41" mass="5001">MNSNYEFIEDKEKNDEMRLNMVIHMVQRQILHLISMVHGKK</sequence>
<evidence type="ECO:0000313" key="1">
    <source>
        <dbReference type="EMBL" id="XCH21474.1"/>
    </source>
</evidence>
<gene>
    <name evidence="1" type="ORF">QEP67_12605</name>
</gene>
<dbReference type="RefSeq" id="WP_353706592.1">
    <property type="nucleotide sequence ID" value="NZ_CP123058.1"/>
</dbReference>
<dbReference type="EMBL" id="CP123058">
    <property type="protein sequence ID" value="XCH21474.1"/>
    <property type="molecule type" value="Genomic_DNA"/>
</dbReference>
<proteinExistence type="predicted"/>